<dbReference type="PROSITE" id="PS50835">
    <property type="entry name" value="IG_LIKE"/>
    <property type="match status" value="1"/>
</dbReference>
<organism evidence="4 5">
    <name type="scientific">Mytilus galloprovincialis</name>
    <name type="common">Mediterranean mussel</name>
    <dbReference type="NCBI Taxonomy" id="29158"/>
    <lineage>
        <taxon>Eukaryota</taxon>
        <taxon>Metazoa</taxon>
        <taxon>Spiralia</taxon>
        <taxon>Lophotrochozoa</taxon>
        <taxon>Mollusca</taxon>
        <taxon>Bivalvia</taxon>
        <taxon>Autobranchia</taxon>
        <taxon>Pteriomorphia</taxon>
        <taxon>Mytilida</taxon>
        <taxon>Mytiloidea</taxon>
        <taxon>Mytilidae</taxon>
        <taxon>Mytilinae</taxon>
        <taxon>Mytilus</taxon>
    </lineage>
</organism>
<feature type="non-terminal residue" evidence="4">
    <location>
        <position position="348"/>
    </location>
</feature>
<proteinExistence type="predicted"/>
<sequence>MEGEAATPCLADNKTSIDNKCYAATVFEAVRPYCHPIELEYSLLSLLFLAELWPVPVKSKSSNDELISMQDIDSIGPSSISTRDDTSTAPTNSINNEENSNDIELHLLMPENTVDSFSSYPVICILQFDNYEKAKCVKGNNFLMMTQSAVISFDINIDSINGETVLLPCKNKQGTDLVQWTRRDKNTEKSFTTVYTDGWRINTGLRLHERLMINGSRGGQDYGLQISNVTMLDSGLYRCAVDTITNLTYFFVTLKIEDKYEDLRTHSIYTVINTTFPFMENTDESRFNSSIPIVSILSIPPMLIVIVLAMIAAIILFQTRRKNKVSSSQVNNQPAEIEVVQQTDHYYD</sequence>
<dbReference type="SMART" id="SM00409">
    <property type="entry name" value="IG"/>
    <property type="match status" value="1"/>
</dbReference>
<evidence type="ECO:0000313" key="4">
    <source>
        <dbReference type="EMBL" id="OPL33827.1"/>
    </source>
</evidence>
<dbReference type="SMR" id="A0A3L5TV47"/>
<feature type="non-terminal residue" evidence="4">
    <location>
        <position position="1"/>
    </location>
</feature>
<dbReference type="InterPro" id="IPR007110">
    <property type="entry name" value="Ig-like_dom"/>
</dbReference>
<keyword evidence="2" id="KW-0472">Membrane</keyword>
<dbReference type="InterPro" id="IPR013106">
    <property type="entry name" value="Ig_V-set"/>
</dbReference>
<dbReference type="InterPro" id="IPR003599">
    <property type="entry name" value="Ig_sub"/>
</dbReference>
<keyword evidence="2" id="KW-1133">Transmembrane helix</keyword>
<dbReference type="Proteomes" id="UP000266721">
    <property type="component" value="Unassembled WGS sequence"/>
</dbReference>
<dbReference type="EMBL" id="KV581386">
    <property type="protein sequence ID" value="OPL33827.1"/>
    <property type="molecule type" value="Genomic_DNA"/>
</dbReference>
<protein>
    <recommendedName>
        <fullName evidence="3">Ig-like domain-containing protein</fullName>
    </recommendedName>
</protein>
<feature type="region of interest" description="Disordered" evidence="1">
    <location>
        <begin position="77"/>
        <end position="97"/>
    </location>
</feature>
<dbReference type="InterPro" id="IPR036179">
    <property type="entry name" value="Ig-like_dom_sf"/>
</dbReference>
<dbReference type="AlphaFoldDB" id="A0A3L5TV47"/>
<comment type="caution">
    <text evidence="4">The sequence shown here is derived from an EMBL/GenBank/DDBJ whole genome shotgun (WGS) entry which is preliminary data.</text>
</comment>
<dbReference type="SMART" id="SM00406">
    <property type="entry name" value="IGv"/>
    <property type="match status" value="1"/>
</dbReference>
<feature type="transmembrane region" description="Helical" evidence="2">
    <location>
        <begin position="293"/>
        <end position="317"/>
    </location>
</feature>
<evidence type="ECO:0000259" key="3">
    <source>
        <dbReference type="PROSITE" id="PS50835"/>
    </source>
</evidence>
<reference evidence="4 5" key="1">
    <citation type="journal article" date="2016" name="PLoS ONE">
        <title>A First Insight into the Genome of the Filter-Feeder Mussel Mytilus galloprovincialis.</title>
        <authorList>
            <person name="Murgarella M."/>
            <person name="Puiu D."/>
            <person name="Novoa B."/>
            <person name="Figueras A."/>
            <person name="Posada D."/>
            <person name="Canchaya C."/>
        </authorList>
    </citation>
    <scope>NUCLEOTIDE SEQUENCE [LARGE SCALE GENOMIC DNA]</scope>
    <source>
        <tissue evidence="4">Muscle</tissue>
    </source>
</reference>
<name>A0A3L5TV47_MYTGA</name>
<dbReference type="Gene3D" id="2.60.40.10">
    <property type="entry name" value="Immunoglobulins"/>
    <property type="match status" value="1"/>
</dbReference>
<gene>
    <name evidence="4" type="ORF">AM593_05880</name>
</gene>
<accession>A0A3L5TV47</accession>
<feature type="domain" description="Ig-like" evidence="3">
    <location>
        <begin position="162"/>
        <end position="241"/>
    </location>
</feature>
<keyword evidence="5" id="KW-1185">Reference proteome</keyword>
<dbReference type="SUPFAM" id="SSF48726">
    <property type="entry name" value="Immunoglobulin"/>
    <property type="match status" value="1"/>
</dbReference>
<feature type="compositionally biased region" description="Polar residues" evidence="1">
    <location>
        <begin position="77"/>
        <end position="91"/>
    </location>
</feature>
<evidence type="ECO:0000313" key="5">
    <source>
        <dbReference type="Proteomes" id="UP000266721"/>
    </source>
</evidence>
<evidence type="ECO:0000256" key="2">
    <source>
        <dbReference type="SAM" id="Phobius"/>
    </source>
</evidence>
<keyword evidence="2" id="KW-0812">Transmembrane</keyword>
<dbReference type="InterPro" id="IPR003598">
    <property type="entry name" value="Ig_sub2"/>
</dbReference>
<dbReference type="Pfam" id="PF07686">
    <property type="entry name" value="V-set"/>
    <property type="match status" value="1"/>
</dbReference>
<dbReference type="InterPro" id="IPR013783">
    <property type="entry name" value="Ig-like_fold"/>
</dbReference>
<dbReference type="SMART" id="SM00408">
    <property type="entry name" value="IGc2"/>
    <property type="match status" value="1"/>
</dbReference>
<evidence type="ECO:0000256" key="1">
    <source>
        <dbReference type="SAM" id="MobiDB-lite"/>
    </source>
</evidence>